<dbReference type="RefSeq" id="WP_244764111.1">
    <property type="nucleotide sequence ID" value="NZ_JALJCJ010000012.1"/>
</dbReference>
<reference evidence="1" key="1">
    <citation type="submission" date="2022-04" db="EMBL/GenBank/DDBJ databases">
        <title>Shinella lacus sp. nov., a novel member of the genus Shinella from water.</title>
        <authorList>
            <person name="Deng Y."/>
        </authorList>
    </citation>
    <scope>NUCLEOTIDE SEQUENCE</scope>
    <source>
        <strain evidence="1">JCM 31239</strain>
    </source>
</reference>
<evidence type="ECO:0000313" key="1">
    <source>
        <dbReference type="EMBL" id="MDO6124968.1"/>
    </source>
</evidence>
<protein>
    <submittedName>
        <fullName evidence="1">Uncharacterized protein</fullName>
    </submittedName>
</protein>
<organism evidence="1 2">
    <name type="scientific">Shinella curvata</name>
    <dbReference type="NCBI Taxonomy" id="1817964"/>
    <lineage>
        <taxon>Bacteria</taxon>
        <taxon>Pseudomonadati</taxon>
        <taxon>Pseudomonadota</taxon>
        <taxon>Alphaproteobacteria</taxon>
        <taxon>Hyphomicrobiales</taxon>
        <taxon>Rhizobiaceae</taxon>
        <taxon>Shinella</taxon>
    </lineage>
</organism>
<evidence type="ECO:0000313" key="2">
    <source>
        <dbReference type="Proteomes" id="UP001177080"/>
    </source>
</evidence>
<dbReference type="EMBL" id="WHSC02000019">
    <property type="protein sequence ID" value="MDO6124968.1"/>
    <property type="molecule type" value="Genomic_DNA"/>
</dbReference>
<gene>
    <name evidence="1" type="ORF">GB928_027675</name>
</gene>
<proteinExistence type="predicted"/>
<sequence length="64" mass="7219">MNRRVNEWSRAEGERRIREVLDSAKQVGPQAIRDVDGLFEVRFIASTEKESAGEFLARGGPDSQ</sequence>
<name>A0ABT8XNG4_9HYPH</name>
<comment type="caution">
    <text evidence="1">The sequence shown here is derived from an EMBL/GenBank/DDBJ whole genome shotgun (WGS) entry which is preliminary data.</text>
</comment>
<keyword evidence="2" id="KW-1185">Reference proteome</keyword>
<dbReference type="Proteomes" id="UP001177080">
    <property type="component" value="Unassembled WGS sequence"/>
</dbReference>
<accession>A0ABT8XNG4</accession>